<name>X0WYJ6_9ZZZZ</name>
<feature type="non-terminal residue" evidence="1">
    <location>
        <position position="74"/>
    </location>
</feature>
<dbReference type="AlphaFoldDB" id="X0WYJ6"/>
<evidence type="ECO:0000313" key="1">
    <source>
        <dbReference type="EMBL" id="GAG29483.1"/>
    </source>
</evidence>
<accession>X0WYJ6</accession>
<reference evidence="1" key="1">
    <citation type="journal article" date="2014" name="Front. Microbiol.">
        <title>High frequency of phylogenetically diverse reductive dehalogenase-homologous genes in deep subseafloor sedimentary metagenomes.</title>
        <authorList>
            <person name="Kawai M."/>
            <person name="Futagami T."/>
            <person name="Toyoda A."/>
            <person name="Takaki Y."/>
            <person name="Nishi S."/>
            <person name="Hori S."/>
            <person name="Arai W."/>
            <person name="Tsubouchi T."/>
            <person name="Morono Y."/>
            <person name="Uchiyama I."/>
            <person name="Ito T."/>
            <person name="Fujiyama A."/>
            <person name="Inagaki F."/>
            <person name="Takami H."/>
        </authorList>
    </citation>
    <scope>NUCLEOTIDE SEQUENCE</scope>
    <source>
        <strain evidence="1">Expedition CK06-06</strain>
    </source>
</reference>
<comment type="caution">
    <text evidence="1">The sequence shown here is derived from an EMBL/GenBank/DDBJ whole genome shotgun (WGS) entry which is preliminary data.</text>
</comment>
<organism evidence="1">
    <name type="scientific">marine sediment metagenome</name>
    <dbReference type="NCBI Taxonomy" id="412755"/>
    <lineage>
        <taxon>unclassified sequences</taxon>
        <taxon>metagenomes</taxon>
        <taxon>ecological metagenomes</taxon>
    </lineage>
</organism>
<proteinExistence type="predicted"/>
<dbReference type="EMBL" id="BARS01043788">
    <property type="protein sequence ID" value="GAG29483.1"/>
    <property type="molecule type" value="Genomic_DNA"/>
</dbReference>
<sequence length="74" mass="8374">MTSQDFPNTDPRIPKIIEERLQGATWEEAAGSVGLSRRQVYNIRQNPDGEFNFILNTLAPKADKVLDELLESKT</sequence>
<gene>
    <name evidence="1" type="ORF">S01H1_66245</name>
</gene>
<protein>
    <submittedName>
        <fullName evidence="1">Uncharacterized protein</fullName>
    </submittedName>
</protein>